<reference evidence="2 3" key="1">
    <citation type="submission" date="2020-08" db="EMBL/GenBank/DDBJ databases">
        <title>Sequencing the genomes of 1000 actinobacteria strains.</title>
        <authorList>
            <person name="Klenk H.-P."/>
        </authorList>
    </citation>
    <scope>NUCLEOTIDE SEQUENCE [LARGE SCALE GENOMIC DNA]</scope>
    <source>
        <strain evidence="2 3">DSM 28238</strain>
    </source>
</reference>
<dbReference type="Proteomes" id="UP000547528">
    <property type="component" value="Unassembled WGS sequence"/>
</dbReference>
<dbReference type="AlphaFoldDB" id="A0A7W5Y0H8"/>
<sequence length="40" mass="4615">SVPYTLLREVNAWYGSFLFWSVGTVVVIGINVVLTREWKD</sequence>
<name>A0A7W5Y0H8_9MICC</name>
<keyword evidence="1" id="KW-0812">Transmembrane</keyword>
<keyword evidence="1" id="KW-1133">Transmembrane helix</keyword>
<gene>
    <name evidence="2" type="ORF">FHX47_002056</name>
</gene>
<evidence type="ECO:0000256" key="1">
    <source>
        <dbReference type="SAM" id="Phobius"/>
    </source>
</evidence>
<protein>
    <submittedName>
        <fullName evidence="2">Putative membrane protein</fullName>
    </submittedName>
</protein>
<proteinExistence type="predicted"/>
<organism evidence="2 3">
    <name type="scientific">Garicola koreensis</name>
    <dbReference type="NCBI Taxonomy" id="1262554"/>
    <lineage>
        <taxon>Bacteria</taxon>
        <taxon>Bacillati</taxon>
        <taxon>Actinomycetota</taxon>
        <taxon>Actinomycetes</taxon>
        <taxon>Micrococcales</taxon>
        <taxon>Micrococcaceae</taxon>
        <taxon>Garicola</taxon>
    </lineage>
</organism>
<comment type="caution">
    <text evidence="2">The sequence shown here is derived from an EMBL/GenBank/DDBJ whole genome shotgun (WGS) entry which is preliminary data.</text>
</comment>
<feature type="non-terminal residue" evidence="2">
    <location>
        <position position="1"/>
    </location>
</feature>
<keyword evidence="3" id="KW-1185">Reference proteome</keyword>
<feature type="transmembrane region" description="Helical" evidence="1">
    <location>
        <begin position="12"/>
        <end position="34"/>
    </location>
</feature>
<evidence type="ECO:0000313" key="3">
    <source>
        <dbReference type="Proteomes" id="UP000547528"/>
    </source>
</evidence>
<dbReference type="EMBL" id="JACIBT010000019">
    <property type="protein sequence ID" value="MBB3668421.1"/>
    <property type="molecule type" value="Genomic_DNA"/>
</dbReference>
<evidence type="ECO:0000313" key="2">
    <source>
        <dbReference type="EMBL" id="MBB3668421.1"/>
    </source>
</evidence>
<keyword evidence="1" id="KW-0472">Membrane</keyword>
<accession>A0A7W5Y0H8</accession>